<organism evidence="1 2">
    <name type="scientific">Linum trigynum</name>
    <dbReference type="NCBI Taxonomy" id="586398"/>
    <lineage>
        <taxon>Eukaryota</taxon>
        <taxon>Viridiplantae</taxon>
        <taxon>Streptophyta</taxon>
        <taxon>Embryophyta</taxon>
        <taxon>Tracheophyta</taxon>
        <taxon>Spermatophyta</taxon>
        <taxon>Magnoliopsida</taxon>
        <taxon>eudicotyledons</taxon>
        <taxon>Gunneridae</taxon>
        <taxon>Pentapetalae</taxon>
        <taxon>rosids</taxon>
        <taxon>fabids</taxon>
        <taxon>Malpighiales</taxon>
        <taxon>Linaceae</taxon>
        <taxon>Linum</taxon>
    </lineage>
</organism>
<sequence length="134" mass="15352">MTNETKQTQMKEPYASKSTKFLFVYRERRIRQEEWKGTYPWSCTVPSPNSEAIEKRNPVEAPTVEGEISSRDAIRLKQQITNVLTARAVINRNWAGRATSPYLGPPEGPELTDILQAAPHISHPFYDSPDFPYQ</sequence>
<accession>A0AAV2EIT0</accession>
<gene>
    <name evidence="1" type="ORF">LTRI10_LOCUS26568</name>
</gene>
<reference evidence="1 2" key="1">
    <citation type="submission" date="2024-04" db="EMBL/GenBank/DDBJ databases">
        <authorList>
            <person name="Fracassetti M."/>
        </authorList>
    </citation>
    <scope>NUCLEOTIDE SEQUENCE [LARGE SCALE GENOMIC DNA]</scope>
</reference>
<name>A0AAV2EIT0_9ROSI</name>
<evidence type="ECO:0000313" key="2">
    <source>
        <dbReference type="Proteomes" id="UP001497516"/>
    </source>
</evidence>
<protein>
    <submittedName>
        <fullName evidence="1">Uncharacterized protein</fullName>
    </submittedName>
</protein>
<dbReference type="Proteomes" id="UP001497516">
    <property type="component" value="Chromosome 4"/>
</dbReference>
<proteinExistence type="predicted"/>
<dbReference type="EMBL" id="OZ034817">
    <property type="protein sequence ID" value="CAL1385430.1"/>
    <property type="molecule type" value="Genomic_DNA"/>
</dbReference>
<evidence type="ECO:0000313" key="1">
    <source>
        <dbReference type="EMBL" id="CAL1385430.1"/>
    </source>
</evidence>
<dbReference type="AlphaFoldDB" id="A0AAV2EIT0"/>
<keyword evidence="2" id="KW-1185">Reference proteome</keyword>